<reference evidence="2" key="1">
    <citation type="journal article" date="2019" name="Sci. Rep.">
        <title>Draft genome of Tanacetum cinerariifolium, the natural source of mosquito coil.</title>
        <authorList>
            <person name="Yamashiro T."/>
            <person name="Shiraishi A."/>
            <person name="Satake H."/>
            <person name="Nakayama K."/>
        </authorList>
    </citation>
    <scope>NUCLEOTIDE SEQUENCE</scope>
</reference>
<dbReference type="AlphaFoldDB" id="A0A699K8K7"/>
<evidence type="ECO:0000313" key="2">
    <source>
        <dbReference type="EMBL" id="GFA74886.1"/>
    </source>
</evidence>
<proteinExistence type="predicted"/>
<sequence>MDTIKITATKVEITERNKADLPRYKNDHKHYNKSDGGFNQKIDQEDLKTYTASFVIRGENIGSNPSFSCGRTSYSGYPDRPSLLPHQNLPPSGTSSGPGYVNQVPPSYSSSGYPASTGYNSGGYASAVAAAAQEYPGQNSYRPLMNRLLPIRGDMLTVDTMVYLQATQDNLTCPRLVKRSSWCDVPGHLYY</sequence>
<feature type="region of interest" description="Disordered" evidence="1">
    <location>
        <begin position="67"/>
        <end position="105"/>
    </location>
</feature>
<comment type="caution">
    <text evidence="2">The sequence shown here is derived from an EMBL/GenBank/DDBJ whole genome shotgun (WGS) entry which is preliminary data.</text>
</comment>
<name>A0A699K8K7_TANCI</name>
<gene>
    <name evidence="2" type="ORF">Tci_646858</name>
</gene>
<dbReference type="EMBL" id="BKCJ010480619">
    <property type="protein sequence ID" value="GFA74886.1"/>
    <property type="molecule type" value="Genomic_DNA"/>
</dbReference>
<organism evidence="2">
    <name type="scientific">Tanacetum cinerariifolium</name>
    <name type="common">Dalmatian daisy</name>
    <name type="synonym">Chrysanthemum cinerariifolium</name>
    <dbReference type="NCBI Taxonomy" id="118510"/>
    <lineage>
        <taxon>Eukaryota</taxon>
        <taxon>Viridiplantae</taxon>
        <taxon>Streptophyta</taxon>
        <taxon>Embryophyta</taxon>
        <taxon>Tracheophyta</taxon>
        <taxon>Spermatophyta</taxon>
        <taxon>Magnoliopsida</taxon>
        <taxon>eudicotyledons</taxon>
        <taxon>Gunneridae</taxon>
        <taxon>Pentapetalae</taxon>
        <taxon>asterids</taxon>
        <taxon>campanulids</taxon>
        <taxon>Asterales</taxon>
        <taxon>Asteraceae</taxon>
        <taxon>Asteroideae</taxon>
        <taxon>Anthemideae</taxon>
        <taxon>Anthemidinae</taxon>
        <taxon>Tanacetum</taxon>
    </lineage>
</organism>
<protein>
    <submittedName>
        <fullName evidence="2">Uncharacterized protein</fullName>
    </submittedName>
</protein>
<evidence type="ECO:0000256" key="1">
    <source>
        <dbReference type="SAM" id="MobiDB-lite"/>
    </source>
</evidence>
<accession>A0A699K8K7</accession>